<feature type="compositionally biased region" description="Acidic residues" evidence="1">
    <location>
        <begin position="173"/>
        <end position="182"/>
    </location>
</feature>
<evidence type="ECO:0000313" key="5">
    <source>
        <dbReference type="EMBL" id="JAQ17040.1"/>
    </source>
</evidence>
<accession>A0A0A9WXD9</accession>
<evidence type="ECO:0000313" key="2">
    <source>
        <dbReference type="EMBL" id="JAG12085.1"/>
    </source>
</evidence>
<protein>
    <submittedName>
        <fullName evidence="3">Guanine nucleotide-binding protein G(T) subunit alpha-1</fullName>
    </submittedName>
</protein>
<feature type="compositionally biased region" description="Basic and acidic residues" evidence="1">
    <location>
        <begin position="183"/>
        <end position="193"/>
    </location>
</feature>
<reference evidence="3" key="2">
    <citation type="submission" date="2014-07" db="EMBL/GenBank/DDBJ databases">
        <authorList>
            <person name="Hull J."/>
        </authorList>
    </citation>
    <scope>NUCLEOTIDE SEQUENCE</scope>
</reference>
<dbReference type="AlphaFoldDB" id="A0A0A9WXD9"/>
<dbReference type="EMBL" id="GBHO01031519">
    <property type="protein sequence ID" value="JAG12085.1"/>
    <property type="molecule type" value="Transcribed_RNA"/>
</dbReference>
<name>A0A0A9WXD9_LYGHE</name>
<dbReference type="EMBL" id="GBHO01031518">
    <property type="protein sequence ID" value="JAG12086.1"/>
    <property type="molecule type" value="Transcribed_RNA"/>
</dbReference>
<feature type="region of interest" description="Disordered" evidence="1">
    <location>
        <begin position="173"/>
        <end position="193"/>
    </location>
</feature>
<dbReference type="EMBL" id="GDHC01011203">
    <property type="protein sequence ID" value="JAQ07426.1"/>
    <property type="molecule type" value="Transcribed_RNA"/>
</dbReference>
<evidence type="ECO:0000256" key="1">
    <source>
        <dbReference type="SAM" id="MobiDB-lite"/>
    </source>
</evidence>
<gene>
    <name evidence="3" type="primary">GNAT1_0</name>
    <name evidence="2" type="synonym">GNAT1_1</name>
    <name evidence="3" type="ORF">CM83_4404</name>
    <name evidence="2" type="ORF">CM83_4406</name>
    <name evidence="4" type="ORF">g.4867</name>
    <name evidence="5" type="ORF">g.4869</name>
</gene>
<sequence length="193" mass="21522">MRVMDKYKKYFNTTEMPVEVNSFFALQIPRSHLDTCGKLSNTPNALQDQAMYIVQQLVCGLVQESSSNHPLTCAQVGTSPLLRPNNSPNIASNTSNATNITTLSRRSVPLNSTQLHPLLAHVSPKLTTLHRTTVAVAAHVARIMYCFENGYVFGPNLLKLTITAEEFETIDDPDDEDIEDMESDSHLDIHYES</sequence>
<dbReference type="EMBL" id="GDHC01001589">
    <property type="protein sequence ID" value="JAQ17040.1"/>
    <property type="molecule type" value="Transcribed_RNA"/>
</dbReference>
<organism evidence="3">
    <name type="scientific">Lygus hesperus</name>
    <name type="common">Western plant bug</name>
    <dbReference type="NCBI Taxonomy" id="30085"/>
    <lineage>
        <taxon>Eukaryota</taxon>
        <taxon>Metazoa</taxon>
        <taxon>Ecdysozoa</taxon>
        <taxon>Arthropoda</taxon>
        <taxon>Hexapoda</taxon>
        <taxon>Insecta</taxon>
        <taxon>Pterygota</taxon>
        <taxon>Neoptera</taxon>
        <taxon>Paraneoptera</taxon>
        <taxon>Hemiptera</taxon>
        <taxon>Heteroptera</taxon>
        <taxon>Panheteroptera</taxon>
        <taxon>Cimicomorpha</taxon>
        <taxon>Miridae</taxon>
        <taxon>Mirini</taxon>
        <taxon>Lygus</taxon>
    </lineage>
</organism>
<proteinExistence type="predicted"/>
<reference evidence="4" key="3">
    <citation type="journal article" date="2016" name="Gigascience">
        <title>De novo construction of an expanded transcriptome assembly for the western tarnished plant bug, Lygus hesperus.</title>
        <authorList>
            <person name="Tassone E.E."/>
            <person name="Geib S.M."/>
            <person name="Hall B."/>
            <person name="Fabrick J.A."/>
            <person name="Brent C.S."/>
            <person name="Hull J.J."/>
        </authorList>
    </citation>
    <scope>NUCLEOTIDE SEQUENCE</scope>
</reference>
<evidence type="ECO:0000313" key="4">
    <source>
        <dbReference type="EMBL" id="JAQ07426.1"/>
    </source>
</evidence>
<evidence type="ECO:0000313" key="3">
    <source>
        <dbReference type="EMBL" id="JAG12086.1"/>
    </source>
</evidence>
<reference evidence="3" key="1">
    <citation type="journal article" date="2014" name="PLoS ONE">
        <title>Transcriptome-Based Identification of ABC Transporters in the Western Tarnished Plant Bug Lygus hesperus.</title>
        <authorList>
            <person name="Hull J.J."/>
            <person name="Chaney K."/>
            <person name="Geib S.M."/>
            <person name="Fabrick J.A."/>
            <person name="Brent C.S."/>
            <person name="Walsh D."/>
            <person name="Lavine L.C."/>
        </authorList>
    </citation>
    <scope>NUCLEOTIDE SEQUENCE</scope>
</reference>